<dbReference type="Proteomes" id="UP000611723">
    <property type="component" value="Unassembled WGS sequence"/>
</dbReference>
<evidence type="ECO:0000313" key="2">
    <source>
        <dbReference type="Proteomes" id="UP000611723"/>
    </source>
</evidence>
<proteinExistence type="predicted"/>
<keyword evidence="2" id="KW-1185">Reference proteome</keyword>
<protein>
    <submittedName>
        <fullName evidence="1">Uncharacterized protein</fullName>
    </submittedName>
</protein>
<accession>A0A934WUU7</accession>
<dbReference type="RefSeq" id="WP_201429097.1">
    <property type="nucleotide sequence ID" value="NZ_JAEQBW010000001.1"/>
</dbReference>
<dbReference type="EMBL" id="JAEQBW010000001">
    <property type="protein sequence ID" value="MBK6263408.1"/>
    <property type="molecule type" value="Genomic_DNA"/>
</dbReference>
<organism evidence="1 2">
    <name type="scientific">Marivirga aurantiaca</name>
    <dbReference type="NCBI Taxonomy" id="2802615"/>
    <lineage>
        <taxon>Bacteria</taxon>
        <taxon>Pseudomonadati</taxon>
        <taxon>Bacteroidota</taxon>
        <taxon>Cytophagia</taxon>
        <taxon>Cytophagales</taxon>
        <taxon>Marivirgaceae</taxon>
        <taxon>Marivirga</taxon>
    </lineage>
</organism>
<sequence>MKTLILIISISFIVFLLIRAIRKNKNKEESKLSVFEHPSTFKKPDIEMVSKSIGENINDKKIETILFDDLNQKEEKE</sequence>
<reference evidence="1" key="1">
    <citation type="submission" date="2021-01" db="EMBL/GenBank/DDBJ databases">
        <title>Marivirga aurantiaca sp. nov., isolated from intertidal surface sediments.</title>
        <authorList>
            <person name="Zhang M."/>
        </authorList>
    </citation>
    <scope>NUCLEOTIDE SEQUENCE</scope>
    <source>
        <strain evidence="1">S37H4</strain>
    </source>
</reference>
<gene>
    <name evidence="1" type="ORF">JKA74_00060</name>
</gene>
<name>A0A934WUU7_9BACT</name>
<dbReference type="AlphaFoldDB" id="A0A934WUU7"/>
<comment type="caution">
    <text evidence="1">The sequence shown here is derived from an EMBL/GenBank/DDBJ whole genome shotgun (WGS) entry which is preliminary data.</text>
</comment>
<evidence type="ECO:0000313" key="1">
    <source>
        <dbReference type="EMBL" id="MBK6263408.1"/>
    </source>
</evidence>